<protein>
    <submittedName>
        <fullName evidence="9">Sugar ABC transporter permease</fullName>
    </submittedName>
</protein>
<evidence type="ECO:0000256" key="2">
    <source>
        <dbReference type="ARBA" id="ARBA00022448"/>
    </source>
</evidence>
<keyword evidence="6 7" id="KW-0472">Membrane</keyword>
<feature type="transmembrane region" description="Helical" evidence="7">
    <location>
        <begin position="200"/>
        <end position="222"/>
    </location>
</feature>
<feature type="transmembrane region" description="Helical" evidence="7">
    <location>
        <begin position="73"/>
        <end position="94"/>
    </location>
</feature>
<dbReference type="PROSITE" id="PS50928">
    <property type="entry name" value="ABC_TM1"/>
    <property type="match status" value="1"/>
</dbReference>
<dbReference type="SUPFAM" id="SSF161098">
    <property type="entry name" value="MetI-like"/>
    <property type="match status" value="1"/>
</dbReference>
<evidence type="ECO:0000313" key="9">
    <source>
        <dbReference type="EMBL" id="MCY1713285.1"/>
    </source>
</evidence>
<dbReference type="PANTHER" id="PTHR30193">
    <property type="entry name" value="ABC TRANSPORTER PERMEASE PROTEIN"/>
    <property type="match status" value="1"/>
</dbReference>
<dbReference type="SUPFAM" id="SSF160964">
    <property type="entry name" value="MalF N-terminal region-like"/>
    <property type="match status" value="1"/>
</dbReference>
<evidence type="ECO:0000256" key="6">
    <source>
        <dbReference type="ARBA" id="ARBA00023136"/>
    </source>
</evidence>
<feature type="transmembrane region" description="Helical" evidence="7">
    <location>
        <begin position="106"/>
        <end position="127"/>
    </location>
</feature>
<dbReference type="CDD" id="cd06261">
    <property type="entry name" value="TM_PBP2"/>
    <property type="match status" value="1"/>
</dbReference>
<organism evidence="9 10">
    <name type="scientific">Caproiciproducens galactitolivorans</name>
    <dbReference type="NCBI Taxonomy" id="642589"/>
    <lineage>
        <taxon>Bacteria</taxon>
        <taxon>Bacillati</taxon>
        <taxon>Bacillota</taxon>
        <taxon>Clostridia</taxon>
        <taxon>Eubacteriales</taxon>
        <taxon>Acutalibacteraceae</taxon>
        <taxon>Caproiciproducens</taxon>
    </lineage>
</organism>
<comment type="subcellular location">
    <subcellularLocation>
        <location evidence="1 7">Cell membrane</location>
        <topology evidence="1 7">Multi-pass membrane protein</topology>
    </subcellularLocation>
</comment>
<dbReference type="Proteomes" id="UP001082703">
    <property type="component" value="Unassembled WGS sequence"/>
</dbReference>
<feature type="domain" description="ABC transmembrane type-1" evidence="8">
    <location>
        <begin position="69"/>
        <end position="281"/>
    </location>
</feature>
<keyword evidence="3" id="KW-1003">Cell membrane</keyword>
<dbReference type="PANTHER" id="PTHR30193:SF37">
    <property type="entry name" value="INNER MEMBRANE ABC TRANSPORTER PERMEASE PROTEIN YCJO"/>
    <property type="match status" value="1"/>
</dbReference>
<name>A0ABT4BQX2_9FIRM</name>
<accession>A0ABT4BQX2</accession>
<dbReference type="Gene3D" id="1.10.3720.10">
    <property type="entry name" value="MetI-like"/>
    <property type="match status" value="1"/>
</dbReference>
<comment type="similarity">
    <text evidence="7">Belongs to the binding-protein-dependent transport system permease family.</text>
</comment>
<evidence type="ECO:0000256" key="4">
    <source>
        <dbReference type="ARBA" id="ARBA00022692"/>
    </source>
</evidence>
<evidence type="ECO:0000256" key="7">
    <source>
        <dbReference type="RuleBase" id="RU363032"/>
    </source>
</evidence>
<dbReference type="Pfam" id="PF00528">
    <property type="entry name" value="BPD_transp_1"/>
    <property type="match status" value="1"/>
</dbReference>
<keyword evidence="4 7" id="KW-0812">Transmembrane</keyword>
<keyword evidence="2 7" id="KW-0813">Transport</keyword>
<evidence type="ECO:0000256" key="3">
    <source>
        <dbReference type="ARBA" id="ARBA00022475"/>
    </source>
</evidence>
<proteinExistence type="inferred from homology"/>
<comment type="caution">
    <text evidence="9">The sequence shown here is derived from an EMBL/GenBank/DDBJ whole genome shotgun (WGS) entry which is preliminary data.</text>
</comment>
<keyword evidence="5 7" id="KW-1133">Transmembrane helix</keyword>
<sequence>MRKKFHSQAIINLFYIPAILLFLIFVVFPLIKGVFLSFTNWNGYSQKYSMVGLANYIRFFTDNNVGTAFINTIIYGFGSTFLQTVLGLSFALLLNHKFRGRSVCRAIIYMPVMIAPLIMGYIMYFFVTYDRGAINDILALFGKEAVDWMSDGTRAVFIIMLINAFQFVGVSMVIYLAGLQSIPTMYYEAASIDGVGPWQGLRYITLPMLMPAISSAVMINLIGGLKLFDVIMALTGGGPGYASNSLSTLVQRTYFGSENAGYASAIGLLTFLFIMLISNFFIKRFDKREVTM</sequence>
<feature type="transmembrane region" description="Helical" evidence="7">
    <location>
        <begin position="155"/>
        <end position="179"/>
    </location>
</feature>
<reference evidence="9 10" key="1">
    <citation type="submission" date="2022-11" db="EMBL/GenBank/DDBJ databases">
        <authorList>
            <person name="Caiyu Z."/>
        </authorList>
    </citation>
    <scope>NUCLEOTIDE SEQUENCE [LARGE SCALE GENOMIC DNA]</scope>
    <source>
        <strain evidence="9 10">YR-4</strain>
    </source>
</reference>
<dbReference type="InterPro" id="IPR000515">
    <property type="entry name" value="MetI-like"/>
</dbReference>
<evidence type="ECO:0000313" key="10">
    <source>
        <dbReference type="Proteomes" id="UP001082703"/>
    </source>
</evidence>
<feature type="transmembrane region" description="Helical" evidence="7">
    <location>
        <begin position="262"/>
        <end position="282"/>
    </location>
</feature>
<feature type="transmembrane region" description="Helical" evidence="7">
    <location>
        <begin position="12"/>
        <end position="31"/>
    </location>
</feature>
<evidence type="ECO:0000259" key="8">
    <source>
        <dbReference type="PROSITE" id="PS50928"/>
    </source>
</evidence>
<dbReference type="InterPro" id="IPR035906">
    <property type="entry name" value="MetI-like_sf"/>
</dbReference>
<dbReference type="EMBL" id="JAPOHA010000003">
    <property type="protein sequence ID" value="MCY1713285.1"/>
    <property type="molecule type" value="Genomic_DNA"/>
</dbReference>
<keyword evidence="10" id="KW-1185">Reference proteome</keyword>
<evidence type="ECO:0000256" key="1">
    <source>
        <dbReference type="ARBA" id="ARBA00004651"/>
    </source>
</evidence>
<dbReference type="InterPro" id="IPR051393">
    <property type="entry name" value="ABC_transporter_permease"/>
</dbReference>
<evidence type="ECO:0000256" key="5">
    <source>
        <dbReference type="ARBA" id="ARBA00022989"/>
    </source>
</evidence>
<gene>
    <name evidence="9" type="ORF">OUY18_03310</name>
</gene>
<dbReference type="RefSeq" id="WP_268057292.1">
    <property type="nucleotide sequence ID" value="NZ_JAPOHA010000003.1"/>
</dbReference>